<comment type="caution">
    <text evidence="1">The sequence shown here is derived from an EMBL/GenBank/DDBJ whole genome shotgun (WGS) entry which is preliminary data.</text>
</comment>
<keyword evidence="2" id="KW-1185">Reference proteome</keyword>
<sequence length="229" mass="25344">MKFMYALWGSDLDQSLRAPELRDALHTAGASRLQVNVDDADVAPTRLRITHFDTPVNAVVSIWTETETEPTAISELLTGAADRCVGWEVEETVRLVPPPVADGERTPALAQLGFLRIPAELTPEEWLHLWQGQHTTVAIETQATFGYVQNRVLRSVLGDSRVDALVEELFPMAAMTDPHAFYGSGGDDAELRRRLGLMVESVTRFGAHTNLDSVPTSRYVYELASQPSR</sequence>
<reference evidence="1 2" key="1">
    <citation type="submission" date="2021-03" db="EMBL/GenBank/DDBJ databases">
        <title>Sequencing the genomes of 1000 actinobacteria strains.</title>
        <authorList>
            <person name="Klenk H.-P."/>
        </authorList>
    </citation>
    <scope>NUCLEOTIDE SEQUENCE [LARGE SCALE GENOMIC DNA]</scope>
    <source>
        <strain evidence="1 2">DSM 46713</strain>
    </source>
</reference>
<organism evidence="1 2">
    <name type="scientific">Mycolicibacterium lutetiense</name>
    <dbReference type="NCBI Taxonomy" id="1641992"/>
    <lineage>
        <taxon>Bacteria</taxon>
        <taxon>Bacillati</taxon>
        <taxon>Actinomycetota</taxon>
        <taxon>Actinomycetes</taxon>
        <taxon>Mycobacteriales</taxon>
        <taxon>Mycobacteriaceae</taxon>
        <taxon>Mycolicibacterium</taxon>
    </lineage>
</organism>
<evidence type="ECO:0000313" key="2">
    <source>
        <dbReference type="Proteomes" id="UP000694460"/>
    </source>
</evidence>
<name>A0ABS4ZVB9_9MYCO</name>
<dbReference type="EMBL" id="JAGIOP010000002">
    <property type="protein sequence ID" value="MBP2453131.1"/>
    <property type="molecule type" value="Genomic_DNA"/>
</dbReference>
<dbReference type="Proteomes" id="UP000694460">
    <property type="component" value="Unassembled WGS sequence"/>
</dbReference>
<evidence type="ECO:0000313" key="1">
    <source>
        <dbReference type="EMBL" id="MBP2453131.1"/>
    </source>
</evidence>
<protein>
    <recommendedName>
        <fullName evidence="3">EthD domain-containing protein</fullName>
    </recommendedName>
</protein>
<gene>
    <name evidence="1" type="ORF">JOF57_003044</name>
</gene>
<accession>A0ABS4ZVB9</accession>
<dbReference type="InterPro" id="IPR011008">
    <property type="entry name" value="Dimeric_a/b-barrel"/>
</dbReference>
<proteinExistence type="predicted"/>
<evidence type="ECO:0008006" key="3">
    <source>
        <dbReference type="Google" id="ProtNLM"/>
    </source>
</evidence>
<dbReference type="SUPFAM" id="SSF54909">
    <property type="entry name" value="Dimeric alpha+beta barrel"/>
    <property type="match status" value="1"/>
</dbReference>